<feature type="compositionally biased region" description="Gly residues" evidence="1">
    <location>
        <begin position="56"/>
        <end position="66"/>
    </location>
</feature>
<accession>A0AAV2F6D1</accession>
<proteinExistence type="predicted"/>
<reference evidence="2 3" key="1">
    <citation type="submission" date="2024-04" db="EMBL/GenBank/DDBJ databases">
        <authorList>
            <person name="Fracassetti M."/>
        </authorList>
    </citation>
    <scope>NUCLEOTIDE SEQUENCE [LARGE SCALE GENOMIC DNA]</scope>
</reference>
<name>A0AAV2F6D1_9ROSI</name>
<evidence type="ECO:0000313" key="3">
    <source>
        <dbReference type="Proteomes" id="UP001497516"/>
    </source>
</evidence>
<evidence type="ECO:0000313" key="2">
    <source>
        <dbReference type="EMBL" id="CAL1393353.1"/>
    </source>
</evidence>
<keyword evidence="3" id="KW-1185">Reference proteome</keyword>
<dbReference type="AlphaFoldDB" id="A0AAV2F6D1"/>
<sequence>MEGMVGKPLGSGGRETFGMEGIVGIVGMAPALGSGGNPPPDGRVGCGRVGKAPALGSGGNPPDGRVGCGRDGIEGIGGNAPGFGSWRSCRAAITLPMLQNVTARMRATRNNFDEEAMS</sequence>
<gene>
    <name evidence="2" type="ORF">LTRI10_LOCUS33937</name>
</gene>
<feature type="region of interest" description="Disordered" evidence="1">
    <location>
        <begin position="33"/>
        <end position="66"/>
    </location>
</feature>
<organism evidence="2 3">
    <name type="scientific">Linum trigynum</name>
    <dbReference type="NCBI Taxonomy" id="586398"/>
    <lineage>
        <taxon>Eukaryota</taxon>
        <taxon>Viridiplantae</taxon>
        <taxon>Streptophyta</taxon>
        <taxon>Embryophyta</taxon>
        <taxon>Tracheophyta</taxon>
        <taxon>Spermatophyta</taxon>
        <taxon>Magnoliopsida</taxon>
        <taxon>eudicotyledons</taxon>
        <taxon>Gunneridae</taxon>
        <taxon>Pentapetalae</taxon>
        <taxon>rosids</taxon>
        <taxon>fabids</taxon>
        <taxon>Malpighiales</taxon>
        <taxon>Linaceae</taxon>
        <taxon>Linum</taxon>
    </lineage>
</organism>
<dbReference type="Proteomes" id="UP001497516">
    <property type="component" value="Chromosome 6"/>
</dbReference>
<evidence type="ECO:0000256" key="1">
    <source>
        <dbReference type="SAM" id="MobiDB-lite"/>
    </source>
</evidence>
<protein>
    <submittedName>
        <fullName evidence="2">Uncharacterized protein</fullName>
    </submittedName>
</protein>
<dbReference type="EMBL" id="OZ034819">
    <property type="protein sequence ID" value="CAL1393353.1"/>
    <property type="molecule type" value="Genomic_DNA"/>
</dbReference>